<dbReference type="FunFam" id="3.10.20.90:FF:000040">
    <property type="entry name" value="FERM, RhoGEF and pleckstrin domain-containing protein"/>
    <property type="match status" value="1"/>
</dbReference>
<dbReference type="SMART" id="SM01196">
    <property type="entry name" value="FERM_C"/>
    <property type="match status" value="1"/>
</dbReference>
<feature type="compositionally biased region" description="Basic and acidic residues" evidence="7">
    <location>
        <begin position="426"/>
        <end position="452"/>
    </location>
</feature>
<dbReference type="Pfam" id="PF08736">
    <property type="entry name" value="FA"/>
    <property type="match status" value="1"/>
</dbReference>
<evidence type="ECO:0000256" key="3">
    <source>
        <dbReference type="ARBA" id="ARBA00004496"/>
    </source>
</evidence>
<comment type="subcellular location">
    <subcellularLocation>
        <location evidence="1">Cell projection</location>
    </subcellularLocation>
    <subcellularLocation>
        <location evidence="3">Cytoplasm</location>
    </subcellularLocation>
    <subcellularLocation>
        <location evidence="2">Membrane</location>
    </subcellularLocation>
</comment>
<evidence type="ECO:0000256" key="1">
    <source>
        <dbReference type="ARBA" id="ARBA00004316"/>
    </source>
</evidence>
<dbReference type="PRINTS" id="PR00935">
    <property type="entry name" value="BAND41"/>
</dbReference>
<dbReference type="CDD" id="cd14473">
    <property type="entry name" value="FERM_B-lobe"/>
    <property type="match status" value="1"/>
</dbReference>
<reference evidence="9 10" key="1">
    <citation type="submission" date="2019-04" db="EMBL/GenBank/DDBJ databases">
        <title>Chromosome genome assembly for Takifugu flavidus.</title>
        <authorList>
            <person name="Xiao S."/>
        </authorList>
    </citation>
    <scope>NUCLEOTIDE SEQUENCE [LARGE SCALE GENOMIC DNA]</scope>
    <source>
        <strain evidence="9">HTHZ2018</strain>
        <tissue evidence="9">Muscle</tissue>
    </source>
</reference>
<proteinExistence type="predicted"/>
<evidence type="ECO:0000256" key="4">
    <source>
        <dbReference type="ARBA" id="ARBA00022490"/>
    </source>
</evidence>
<organism evidence="9 10">
    <name type="scientific">Takifugu flavidus</name>
    <name type="common">sansaifugu</name>
    <dbReference type="NCBI Taxonomy" id="433684"/>
    <lineage>
        <taxon>Eukaryota</taxon>
        <taxon>Metazoa</taxon>
        <taxon>Chordata</taxon>
        <taxon>Craniata</taxon>
        <taxon>Vertebrata</taxon>
        <taxon>Euteleostomi</taxon>
        <taxon>Actinopterygii</taxon>
        <taxon>Neopterygii</taxon>
        <taxon>Teleostei</taxon>
        <taxon>Neoteleostei</taxon>
        <taxon>Acanthomorphata</taxon>
        <taxon>Eupercaria</taxon>
        <taxon>Tetraodontiformes</taxon>
        <taxon>Tetradontoidea</taxon>
        <taxon>Tetraodontidae</taxon>
        <taxon>Takifugu</taxon>
    </lineage>
</organism>
<accession>A0A5C6PMB5</accession>
<dbReference type="InterPro" id="IPR019747">
    <property type="entry name" value="FERM_CS"/>
</dbReference>
<dbReference type="PANTHER" id="PTHR45858">
    <property type="entry name" value="FERM DOMAIN CONTAINING PROTEIN"/>
    <property type="match status" value="1"/>
</dbReference>
<dbReference type="PANTHER" id="PTHR45858:SF2">
    <property type="entry name" value="FERM, ARHGEF AND PLECKSTRIN DOMAIN-CONTAINING PROTEIN 1"/>
    <property type="match status" value="1"/>
</dbReference>
<dbReference type="Pfam" id="PF00373">
    <property type="entry name" value="FERM_M"/>
    <property type="match status" value="1"/>
</dbReference>
<feature type="compositionally biased region" description="Polar residues" evidence="7">
    <location>
        <begin position="510"/>
        <end position="533"/>
    </location>
</feature>
<dbReference type="FunFam" id="2.30.29.30:FF:000002">
    <property type="entry name" value="Band 4.1-like protein 5 isoform 1"/>
    <property type="match status" value="1"/>
</dbReference>
<keyword evidence="6" id="KW-0966">Cell projection</keyword>
<dbReference type="GO" id="GO:0005737">
    <property type="term" value="C:cytoplasm"/>
    <property type="evidence" value="ECO:0007669"/>
    <property type="project" value="UniProtKB-SubCell"/>
</dbReference>
<comment type="caution">
    <text evidence="9">The sequence shown here is derived from an EMBL/GenBank/DDBJ whole genome shotgun (WGS) entry which is preliminary data.</text>
</comment>
<dbReference type="InterPro" id="IPR018979">
    <property type="entry name" value="FERM_N"/>
</dbReference>
<evidence type="ECO:0000256" key="6">
    <source>
        <dbReference type="ARBA" id="ARBA00023273"/>
    </source>
</evidence>
<dbReference type="GO" id="GO:0016020">
    <property type="term" value="C:membrane"/>
    <property type="evidence" value="ECO:0007669"/>
    <property type="project" value="UniProtKB-SubCell"/>
</dbReference>
<dbReference type="InterPro" id="IPR051835">
    <property type="entry name" value="RAC1-GEF"/>
</dbReference>
<evidence type="ECO:0000256" key="7">
    <source>
        <dbReference type="SAM" id="MobiDB-lite"/>
    </source>
</evidence>
<dbReference type="SMART" id="SM00295">
    <property type="entry name" value="B41"/>
    <property type="match status" value="1"/>
</dbReference>
<dbReference type="InterPro" id="IPR035963">
    <property type="entry name" value="FERM_2"/>
</dbReference>
<dbReference type="SMART" id="SM01195">
    <property type="entry name" value="FA"/>
    <property type="match status" value="1"/>
</dbReference>
<dbReference type="Proteomes" id="UP000324091">
    <property type="component" value="Chromosome 1"/>
</dbReference>
<evidence type="ECO:0000313" key="9">
    <source>
        <dbReference type="EMBL" id="TWW80854.1"/>
    </source>
</evidence>
<dbReference type="SUPFAM" id="SSF47031">
    <property type="entry name" value="Second domain of FERM"/>
    <property type="match status" value="1"/>
</dbReference>
<feature type="region of interest" description="Disordered" evidence="7">
    <location>
        <begin position="643"/>
        <end position="715"/>
    </location>
</feature>
<dbReference type="SUPFAM" id="SSF50729">
    <property type="entry name" value="PH domain-like"/>
    <property type="match status" value="1"/>
</dbReference>
<feature type="compositionally biased region" description="Polar residues" evidence="7">
    <location>
        <begin position="453"/>
        <end position="462"/>
    </location>
</feature>
<dbReference type="Pfam" id="PF09380">
    <property type="entry name" value="FERM_C"/>
    <property type="match status" value="1"/>
</dbReference>
<name>A0A5C6PMB5_9TELE</name>
<feature type="region of interest" description="Disordered" evidence="7">
    <location>
        <begin position="546"/>
        <end position="630"/>
    </location>
</feature>
<evidence type="ECO:0000256" key="2">
    <source>
        <dbReference type="ARBA" id="ARBA00004370"/>
    </source>
</evidence>
<dbReference type="InterPro" id="IPR014352">
    <property type="entry name" value="FERM/acyl-CoA-bd_prot_sf"/>
</dbReference>
<dbReference type="InterPro" id="IPR011993">
    <property type="entry name" value="PH-like_dom_sf"/>
</dbReference>
<dbReference type="InterPro" id="IPR018980">
    <property type="entry name" value="FERM_PH-like_C"/>
</dbReference>
<gene>
    <name evidence="9" type="ORF">D4764_01G0006690</name>
</gene>
<evidence type="ECO:0000256" key="5">
    <source>
        <dbReference type="ARBA" id="ARBA00023136"/>
    </source>
</evidence>
<dbReference type="CDD" id="cd13193">
    <property type="entry name" value="FERM_C_FARP1-like"/>
    <property type="match status" value="1"/>
</dbReference>
<dbReference type="Gene3D" id="2.30.29.30">
    <property type="entry name" value="Pleckstrin-homology domain (PH domain)/Phosphotyrosine-binding domain (PTB)"/>
    <property type="match status" value="1"/>
</dbReference>
<dbReference type="InterPro" id="IPR014847">
    <property type="entry name" value="FA"/>
</dbReference>
<dbReference type="SUPFAM" id="SSF54236">
    <property type="entry name" value="Ubiquitin-like"/>
    <property type="match status" value="1"/>
</dbReference>
<feature type="compositionally biased region" description="Polar residues" evidence="7">
    <location>
        <begin position="609"/>
        <end position="627"/>
    </location>
</feature>
<sequence length="748" mass="84369">MIFRVVGYEDLARVLRDPVMAQQFSKLNRMQLKLELMQRQLTLLVYIPLSLFFLCSQQKASGKVLLDLVCSHMNLIEGDYFGLEFQNHQKIIVWLDHIKPIIKQLRRPKHTILRFAVKFFPPDHAQLLEELTRYLFALQIKQDISSGRLTCNDTSAALMVSHIVQSEIGDFEESKCRSHLLNNNYIPDQMPLIDKIMDFHSRHIGQTPAESDYQLLEVARRLEMYGIRLHPAKDREGTRLSLTVAHTGVLVFQGHTKINSFNWAKVRKLSFKRKRFLIKLRPDLNSSYQDTLEFLMASRDCCKVFWKICVEYHAFFRLYEEPKRKPKPVLFTRGSSFRFSGRTQKQVIDYVKESEFKKIPFERKHSRVQFNSRLSPLPSPRHRVPTETGAPGVDSPPLRHWKESALVSADPSSSRTARASPLHQTNGHDDRTGSVSRMDGKRGSARQTHLEHQSTGPASLASTFNSSYVDYGDVSVEYNAGQDRPGRFNHSYREQVVRWSGSDSVGRIRPSSQHLSNVTSELEDSPSYQSPVQSNIAEQDLRNRERHCSGPLTPPQPRSGTAAPALDSYSYSEQNGCSSAPLHLDDGRSSPLPTRSSRFQKLPTARPLSDTSPNQGASSRGQESRPTLSRAERMAALERRMLANGLSAPGRPRTGPGQKRKGHPGGPHVGGVQMNDCCTTSGSESSESEAEFNRGSSPQMSGNPVETSFASSIPRSRFSFGSLQLDEEEDEEGCYVLSDEEGGQIFNC</sequence>
<dbReference type="InterPro" id="IPR041788">
    <property type="entry name" value="FARP1/FARP2/FRMD7_FERM_C"/>
</dbReference>
<dbReference type="InterPro" id="IPR029071">
    <property type="entry name" value="Ubiquitin-like_domsf"/>
</dbReference>
<evidence type="ECO:0000313" key="10">
    <source>
        <dbReference type="Proteomes" id="UP000324091"/>
    </source>
</evidence>
<dbReference type="Gene3D" id="1.20.80.10">
    <property type="match status" value="1"/>
</dbReference>
<evidence type="ECO:0000259" key="8">
    <source>
        <dbReference type="PROSITE" id="PS50057"/>
    </source>
</evidence>
<dbReference type="FunFam" id="1.20.80.10:FF:000005">
    <property type="entry name" value="FERM, RhoGEF and pleckstrin domain-containing protein 1"/>
    <property type="match status" value="1"/>
</dbReference>
<dbReference type="GO" id="GO:0042995">
    <property type="term" value="C:cell projection"/>
    <property type="evidence" value="ECO:0007669"/>
    <property type="project" value="UniProtKB-SubCell"/>
</dbReference>
<feature type="region of interest" description="Disordered" evidence="7">
    <location>
        <begin position="370"/>
        <end position="462"/>
    </location>
</feature>
<dbReference type="GO" id="GO:0005085">
    <property type="term" value="F:guanyl-nucleotide exchange factor activity"/>
    <property type="evidence" value="ECO:0007669"/>
    <property type="project" value="TreeGrafter"/>
</dbReference>
<dbReference type="InterPro" id="IPR019749">
    <property type="entry name" value="Band_41_domain"/>
</dbReference>
<feature type="region of interest" description="Disordered" evidence="7">
    <location>
        <begin position="502"/>
        <end position="533"/>
    </location>
</feature>
<feature type="compositionally biased region" description="Polar residues" evidence="7">
    <location>
        <begin position="410"/>
        <end position="425"/>
    </location>
</feature>
<feature type="compositionally biased region" description="Polar residues" evidence="7">
    <location>
        <begin position="569"/>
        <end position="578"/>
    </location>
</feature>
<dbReference type="PROSITE" id="PS50057">
    <property type="entry name" value="FERM_3"/>
    <property type="match status" value="1"/>
</dbReference>
<dbReference type="InterPro" id="IPR000299">
    <property type="entry name" value="FERM_domain"/>
</dbReference>
<feature type="compositionally biased region" description="Polar residues" evidence="7">
    <location>
        <begin position="694"/>
        <end position="715"/>
    </location>
</feature>
<keyword evidence="5" id="KW-0472">Membrane</keyword>
<dbReference type="AlphaFoldDB" id="A0A5C6PMB5"/>
<dbReference type="Pfam" id="PF09379">
    <property type="entry name" value="FERM_N"/>
    <property type="match status" value="1"/>
</dbReference>
<protein>
    <submittedName>
        <fullName evidence="9">FERM, ARHGEF and pleckstrin domain-containing protein 1</fullName>
    </submittedName>
</protein>
<keyword evidence="10" id="KW-1185">Reference proteome</keyword>
<dbReference type="PROSITE" id="PS00660">
    <property type="entry name" value="FERM_1"/>
    <property type="match status" value="1"/>
</dbReference>
<dbReference type="Gene3D" id="3.10.20.90">
    <property type="entry name" value="Phosphatidylinositol 3-kinase Catalytic Subunit, Chain A, domain 1"/>
    <property type="match status" value="1"/>
</dbReference>
<keyword evidence="4" id="KW-0963">Cytoplasm</keyword>
<feature type="domain" description="FERM" evidence="8">
    <location>
        <begin position="41"/>
        <end position="320"/>
    </location>
</feature>
<dbReference type="InterPro" id="IPR019748">
    <property type="entry name" value="FERM_central"/>
</dbReference>
<dbReference type="EMBL" id="RHFK02000001">
    <property type="protein sequence ID" value="TWW80854.1"/>
    <property type="molecule type" value="Genomic_DNA"/>
</dbReference>